<dbReference type="RefSeq" id="WP_157114017.1">
    <property type="nucleotide sequence ID" value="NZ_JAAXOS010000003.1"/>
</dbReference>
<protein>
    <submittedName>
        <fullName evidence="1">Uncharacterized protein</fullName>
    </submittedName>
</protein>
<keyword evidence="2" id="KW-1185">Reference proteome</keyword>
<gene>
    <name evidence="1" type="ORF">HGB38_07955</name>
</gene>
<organism evidence="1 2">
    <name type="scientific">Nocardia gamkensis</name>
    <dbReference type="NCBI Taxonomy" id="352869"/>
    <lineage>
        <taxon>Bacteria</taxon>
        <taxon>Bacillati</taxon>
        <taxon>Actinomycetota</taxon>
        <taxon>Actinomycetes</taxon>
        <taxon>Mycobacteriales</taxon>
        <taxon>Nocardiaceae</taxon>
        <taxon>Nocardia</taxon>
    </lineage>
</organism>
<proteinExistence type="predicted"/>
<accession>A0A7X6R2F2</accession>
<name>A0A7X6R2F2_9NOCA</name>
<evidence type="ECO:0000313" key="1">
    <source>
        <dbReference type="EMBL" id="NKY26152.1"/>
    </source>
</evidence>
<dbReference type="EMBL" id="JAAXOS010000003">
    <property type="protein sequence ID" value="NKY26152.1"/>
    <property type="molecule type" value="Genomic_DNA"/>
</dbReference>
<sequence length="47" mass="5080">MPNTPAPEKDTESTVTLTERIEASRDALTHASAQAGERYDSAGIFGW</sequence>
<dbReference type="AlphaFoldDB" id="A0A7X6R2F2"/>
<dbReference type="Proteomes" id="UP000540698">
    <property type="component" value="Unassembled WGS sequence"/>
</dbReference>
<comment type="caution">
    <text evidence="1">The sequence shown here is derived from an EMBL/GenBank/DDBJ whole genome shotgun (WGS) entry which is preliminary data.</text>
</comment>
<reference evidence="1 2" key="1">
    <citation type="submission" date="2020-04" db="EMBL/GenBank/DDBJ databases">
        <title>MicrobeNet Type strains.</title>
        <authorList>
            <person name="Nicholson A.C."/>
        </authorList>
    </citation>
    <scope>NUCLEOTIDE SEQUENCE [LARGE SCALE GENOMIC DNA]</scope>
    <source>
        <strain evidence="1 2">DSM 44956</strain>
    </source>
</reference>
<evidence type="ECO:0000313" key="2">
    <source>
        <dbReference type="Proteomes" id="UP000540698"/>
    </source>
</evidence>